<dbReference type="InterPro" id="IPR011009">
    <property type="entry name" value="Kinase-like_dom_sf"/>
</dbReference>
<dbReference type="PROSITE" id="PS00108">
    <property type="entry name" value="PROTEIN_KINASE_ST"/>
    <property type="match status" value="1"/>
</dbReference>
<keyword evidence="7" id="KW-1185">Reference proteome</keyword>
<dbReference type="PROSITE" id="PS50011">
    <property type="entry name" value="PROTEIN_KINASE_DOM"/>
    <property type="match status" value="1"/>
</dbReference>
<feature type="binding site" evidence="3">
    <location>
        <position position="190"/>
    </location>
    <ligand>
        <name>ATP</name>
        <dbReference type="ChEBI" id="CHEBI:30616"/>
    </ligand>
</feature>
<evidence type="ECO:0000256" key="4">
    <source>
        <dbReference type="SAM" id="MobiDB-lite"/>
    </source>
</evidence>
<organism evidence="6 7">
    <name type="scientific">Chytriomyces confervae</name>
    <dbReference type="NCBI Taxonomy" id="246404"/>
    <lineage>
        <taxon>Eukaryota</taxon>
        <taxon>Fungi</taxon>
        <taxon>Fungi incertae sedis</taxon>
        <taxon>Chytridiomycota</taxon>
        <taxon>Chytridiomycota incertae sedis</taxon>
        <taxon>Chytridiomycetes</taxon>
        <taxon>Chytridiales</taxon>
        <taxon>Chytriomycetaceae</taxon>
        <taxon>Chytriomyces</taxon>
    </lineage>
</organism>
<dbReference type="STRING" id="246404.A0A507FB16"/>
<evidence type="ECO:0000256" key="2">
    <source>
        <dbReference type="ARBA" id="ARBA00022840"/>
    </source>
</evidence>
<evidence type="ECO:0000313" key="6">
    <source>
        <dbReference type="EMBL" id="TPX73519.1"/>
    </source>
</evidence>
<dbReference type="InterPro" id="IPR017441">
    <property type="entry name" value="Protein_kinase_ATP_BS"/>
</dbReference>
<evidence type="ECO:0000256" key="3">
    <source>
        <dbReference type="PROSITE-ProRule" id="PRU10141"/>
    </source>
</evidence>
<gene>
    <name evidence="6" type="ORF">CcCBS67573_g05223</name>
</gene>
<dbReference type="InterPro" id="IPR008271">
    <property type="entry name" value="Ser/Thr_kinase_AS"/>
</dbReference>
<feature type="region of interest" description="Disordered" evidence="4">
    <location>
        <begin position="251"/>
        <end position="288"/>
    </location>
</feature>
<dbReference type="PANTHER" id="PTHR24346:SF72">
    <property type="entry name" value="CAMK PROTEIN KINASE"/>
    <property type="match status" value="1"/>
</dbReference>
<feature type="compositionally biased region" description="Polar residues" evidence="4">
    <location>
        <begin position="257"/>
        <end position="269"/>
    </location>
</feature>
<dbReference type="GO" id="GO:0045719">
    <property type="term" value="P:negative regulation of glycogen biosynthetic process"/>
    <property type="evidence" value="ECO:0007669"/>
    <property type="project" value="TreeGrafter"/>
</dbReference>
<dbReference type="PANTHER" id="PTHR24346">
    <property type="entry name" value="MAP/MICROTUBULE AFFINITY-REGULATING KINASE"/>
    <property type="match status" value="1"/>
</dbReference>
<dbReference type="SMART" id="SM00220">
    <property type="entry name" value="S_TKc"/>
    <property type="match status" value="1"/>
</dbReference>
<dbReference type="GO" id="GO:0005634">
    <property type="term" value="C:nucleus"/>
    <property type="evidence" value="ECO:0007669"/>
    <property type="project" value="TreeGrafter"/>
</dbReference>
<feature type="domain" description="Protein kinase" evidence="5">
    <location>
        <begin position="153"/>
        <end position="536"/>
    </location>
</feature>
<sequence length="538" mass="60536">MQRETRNSPLIQSHAVRGALSKNAGTSRSRAMTPPRSDLCFSDPLSSPLPRLPSPRDKLRSTPTGPPSQTDMYFEFQSTLTSASPVRRTPSPRFSKFVAFNSSTLSEKTAIISSTNSSSKKNKDEGKEMNARAALARFTNQNVLLNAEFSAKYQLVSKLGVGGFGFVCGAIVKGGDNMNPELVAVKFILKHRVSLWATDPDEERQIPMEIFILKQCNHPSIIKFIEFFEDAKFFYLVTEFHGSSWNNCDRQDDLDSPGSTRTLTPSPSAKFSLKRKADESPSYEEPPLTIRKSSSIRHSPERTATICTRDFKSPHGSTSPTLTDSLKFNRMASVPQSNQNLRTTENNVQKAYTIDRSATVPAFVSLIRGPSVDLFECIERNDRLKNKRAKHVFRQLMSAVAYLHSNNIAHRDLKDENIVIDDEYGAKLIDFGSAAIEDENVDILRYHGTINFAPPEVLSGKQYIPKQADIWACGIILYTILCGEAPFSSFDQVKSKPYKMLRYKCDKNAIDLIDWMLEKDQNMRPSAQQVLEHKWLRV</sequence>
<dbReference type="GO" id="GO:0005524">
    <property type="term" value="F:ATP binding"/>
    <property type="evidence" value="ECO:0007669"/>
    <property type="project" value="UniProtKB-UniRule"/>
</dbReference>
<evidence type="ECO:0000313" key="7">
    <source>
        <dbReference type="Proteomes" id="UP000320333"/>
    </source>
</evidence>
<protein>
    <recommendedName>
        <fullName evidence="5">Protein kinase domain-containing protein</fullName>
    </recommendedName>
</protein>
<accession>A0A507FB16</accession>
<feature type="region of interest" description="Disordered" evidence="4">
    <location>
        <begin position="1"/>
        <end position="72"/>
    </location>
</feature>
<name>A0A507FB16_9FUNG</name>
<keyword evidence="1 3" id="KW-0547">Nucleotide-binding</keyword>
<dbReference type="PROSITE" id="PS00107">
    <property type="entry name" value="PROTEIN_KINASE_ATP"/>
    <property type="match status" value="1"/>
</dbReference>
<dbReference type="AlphaFoldDB" id="A0A507FB16"/>
<dbReference type="OrthoDB" id="10252171at2759"/>
<proteinExistence type="predicted"/>
<keyword evidence="2 3" id="KW-0067">ATP-binding</keyword>
<dbReference type="GO" id="GO:0035556">
    <property type="term" value="P:intracellular signal transduction"/>
    <property type="evidence" value="ECO:0007669"/>
    <property type="project" value="TreeGrafter"/>
</dbReference>
<dbReference type="Gene3D" id="1.10.510.10">
    <property type="entry name" value="Transferase(Phosphotransferase) domain 1"/>
    <property type="match status" value="1"/>
</dbReference>
<dbReference type="EMBL" id="QEAP01000181">
    <property type="protein sequence ID" value="TPX73519.1"/>
    <property type="molecule type" value="Genomic_DNA"/>
</dbReference>
<dbReference type="Proteomes" id="UP000320333">
    <property type="component" value="Unassembled WGS sequence"/>
</dbReference>
<dbReference type="Gene3D" id="3.30.200.20">
    <property type="entry name" value="Phosphorylase Kinase, domain 1"/>
    <property type="match status" value="1"/>
</dbReference>
<dbReference type="SUPFAM" id="SSF56112">
    <property type="entry name" value="Protein kinase-like (PK-like)"/>
    <property type="match status" value="2"/>
</dbReference>
<dbReference type="FunFam" id="1.10.510.10:FF:000571">
    <property type="entry name" value="Maternal embryonic leucine zipper kinase"/>
    <property type="match status" value="1"/>
</dbReference>
<dbReference type="GO" id="GO:0005829">
    <property type="term" value="C:cytosol"/>
    <property type="evidence" value="ECO:0007669"/>
    <property type="project" value="TreeGrafter"/>
</dbReference>
<evidence type="ECO:0000259" key="5">
    <source>
        <dbReference type="PROSITE" id="PS50011"/>
    </source>
</evidence>
<dbReference type="InterPro" id="IPR000719">
    <property type="entry name" value="Prot_kinase_dom"/>
</dbReference>
<comment type="caution">
    <text evidence="6">The sequence shown here is derived from an EMBL/GenBank/DDBJ whole genome shotgun (WGS) entry which is preliminary data.</text>
</comment>
<reference evidence="6 7" key="1">
    <citation type="journal article" date="2019" name="Sci. Rep.">
        <title>Comparative genomics of chytrid fungi reveal insights into the obligate biotrophic and pathogenic lifestyle of Synchytrium endobioticum.</title>
        <authorList>
            <person name="van de Vossenberg B.T.L.H."/>
            <person name="Warris S."/>
            <person name="Nguyen H.D.T."/>
            <person name="van Gent-Pelzer M.P.E."/>
            <person name="Joly D.L."/>
            <person name="van de Geest H.C."/>
            <person name="Bonants P.J.M."/>
            <person name="Smith D.S."/>
            <person name="Levesque C.A."/>
            <person name="van der Lee T.A.J."/>
        </authorList>
    </citation>
    <scope>NUCLEOTIDE SEQUENCE [LARGE SCALE GENOMIC DNA]</scope>
    <source>
        <strain evidence="6 7">CBS 675.73</strain>
    </source>
</reference>
<dbReference type="Pfam" id="PF00069">
    <property type="entry name" value="Pkinase"/>
    <property type="match status" value="2"/>
</dbReference>
<evidence type="ECO:0000256" key="1">
    <source>
        <dbReference type="ARBA" id="ARBA00022741"/>
    </source>
</evidence>
<dbReference type="GO" id="GO:0004674">
    <property type="term" value="F:protein serine/threonine kinase activity"/>
    <property type="evidence" value="ECO:0007669"/>
    <property type="project" value="TreeGrafter"/>
</dbReference>